<feature type="transmembrane region" description="Helical" evidence="1">
    <location>
        <begin position="194"/>
        <end position="210"/>
    </location>
</feature>
<dbReference type="Proteomes" id="UP000273977">
    <property type="component" value="Unassembled WGS sequence"/>
</dbReference>
<dbReference type="EMBL" id="RKMG01000027">
    <property type="protein sequence ID" value="RPA57778.1"/>
    <property type="molecule type" value="Genomic_DNA"/>
</dbReference>
<feature type="transmembrane region" description="Helical" evidence="1">
    <location>
        <begin position="216"/>
        <end position="233"/>
    </location>
</feature>
<dbReference type="AlphaFoldDB" id="A0A3N4G6Q9"/>
<keyword evidence="1" id="KW-0472">Membrane</keyword>
<dbReference type="RefSeq" id="WP_123780899.1">
    <property type="nucleotide sequence ID" value="NZ_RKMG01000027.1"/>
</dbReference>
<feature type="transmembrane region" description="Helical" evidence="1">
    <location>
        <begin position="343"/>
        <end position="362"/>
    </location>
</feature>
<organism evidence="2 3">
    <name type="scientific">Aerococcus agrisoli</name>
    <dbReference type="NCBI Taxonomy" id="2487350"/>
    <lineage>
        <taxon>Bacteria</taxon>
        <taxon>Bacillati</taxon>
        <taxon>Bacillota</taxon>
        <taxon>Bacilli</taxon>
        <taxon>Lactobacillales</taxon>
        <taxon>Aerococcaceae</taxon>
        <taxon>Aerococcus</taxon>
    </lineage>
</organism>
<keyword evidence="3" id="KW-1185">Reference proteome</keyword>
<feature type="transmembrane region" description="Helical" evidence="1">
    <location>
        <begin position="148"/>
        <end position="165"/>
    </location>
</feature>
<feature type="transmembrane region" description="Helical" evidence="1">
    <location>
        <begin position="109"/>
        <end position="136"/>
    </location>
</feature>
<accession>A0A3N4G6Q9</accession>
<feature type="transmembrane region" description="Helical" evidence="1">
    <location>
        <begin position="316"/>
        <end position="334"/>
    </location>
</feature>
<feature type="transmembrane region" description="Helical" evidence="1">
    <location>
        <begin position="14"/>
        <end position="35"/>
    </location>
</feature>
<evidence type="ECO:0000313" key="3">
    <source>
        <dbReference type="Proteomes" id="UP000273977"/>
    </source>
</evidence>
<reference evidence="2 3" key="1">
    <citation type="submission" date="2018-11" db="EMBL/GenBank/DDBJ databases">
        <title>Aerococcus sp. SJQ22, whole genome shotgun sequence.</title>
        <authorList>
            <person name="Sun L."/>
            <person name="Gao X."/>
            <person name="Chen W."/>
            <person name="Huang K."/>
        </authorList>
    </citation>
    <scope>NUCLEOTIDE SEQUENCE [LARGE SCALE GENOMIC DNA]</scope>
    <source>
        <strain evidence="2 3">SJQ22</strain>
    </source>
</reference>
<evidence type="ECO:0000256" key="1">
    <source>
        <dbReference type="SAM" id="Phobius"/>
    </source>
</evidence>
<sequence length="402" mass="47035">MKINLDIAKVLKRIGLTFVALCIFYYAFLLFAYLIPTRFIMDNWHESVNSIASETKRWEVIPNIVGTKLDTFTDNLIFQKLHNNDRLNPFQAAVWNNGYFRYWMGDIPILRFLLVFMSYTGIRYLNIFLIFGLFAAVMHQLRHTISPIFAGLFAFVLFMIHFWIFPLSLQYTPVYVILMVAILWFTWAKIHNKLNLNNVVFTSFIIGSVTNYFDLLTAPLLTFAIPFFIWYVLRYQEETAAFFTVLIETIYMGLAWLIGYAGTWVAKWAVGSVILQENLFQSAIKQIFLRTGGTEGEVLEYSEILRKLLGAMFPSYVWPVLALIIIALVVAGVWSKGITMAKILNHSVLLMMSIVPFVWFFILQNHNQHHYYFTYRNLAITVLGIFTYLYVLIDWSKWFRRS</sequence>
<comment type="caution">
    <text evidence="2">The sequence shown here is derived from an EMBL/GenBank/DDBJ whole genome shotgun (WGS) entry which is preliminary data.</text>
</comment>
<protein>
    <recommendedName>
        <fullName evidence="4">Glycosyltransferase RgtA/B/C/D-like domain-containing protein</fullName>
    </recommendedName>
</protein>
<dbReference type="OrthoDB" id="1832444at2"/>
<keyword evidence="1" id="KW-0812">Transmembrane</keyword>
<name>A0A3N4G6Q9_9LACT</name>
<feature type="transmembrane region" description="Helical" evidence="1">
    <location>
        <begin position="171"/>
        <end position="187"/>
    </location>
</feature>
<gene>
    <name evidence="2" type="ORF">EF384_07855</name>
</gene>
<feature type="transmembrane region" description="Helical" evidence="1">
    <location>
        <begin position="374"/>
        <end position="393"/>
    </location>
</feature>
<evidence type="ECO:0000313" key="2">
    <source>
        <dbReference type="EMBL" id="RPA57778.1"/>
    </source>
</evidence>
<proteinExistence type="predicted"/>
<keyword evidence="1" id="KW-1133">Transmembrane helix</keyword>
<feature type="transmembrane region" description="Helical" evidence="1">
    <location>
        <begin position="240"/>
        <end position="261"/>
    </location>
</feature>
<evidence type="ECO:0008006" key="4">
    <source>
        <dbReference type="Google" id="ProtNLM"/>
    </source>
</evidence>